<reference evidence="4 5" key="1">
    <citation type="submission" date="2020-07" db="EMBL/GenBank/DDBJ databases">
        <title>Complete genome and description of Chryseobacterium manosquense strain Marseille-Q2069 sp. nov.</title>
        <authorList>
            <person name="Boxberger M."/>
        </authorList>
    </citation>
    <scope>NUCLEOTIDE SEQUENCE [LARGE SCALE GENOMIC DNA]</scope>
    <source>
        <strain evidence="4 5">Marseille-Q2069</strain>
    </source>
</reference>
<protein>
    <submittedName>
        <fullName evidence="4">T9SS type A sorting domain-containing protein</fullName>
    </submittedName>
</protein>
<accession>A0A7H1DU08</accession>
<evidence type="ECO:0000256" key="2">
    <source>
        <dbReference type="SAM" id="SignalP"/>
    </source>
</evidence>
<dbReference type="KEGG" id="cmaq:H0S70_08700"/>
<dbReference type="InterPro" id="IPR013783">
    <property type="entry name" value="Ig-like_fold"/>
</dbReference>
<dbReference type="InterPro" id="IPR045474">
    <property type="entry name" value="GEVED"/>
</dbReference>
<feature type="domain" description="Fibronectin type-III" evidence="3">
    <location>
        <begin position="672"/>
        <end position="762"/>
    </location>
</feature>
<dbReference type="PROSITE" id="PS50853">
    <property type="entry name" value="FN3"/>
    <property type="match status" value="1"/>
</dbReference>
<organism evidence="4 5">
    <name type="scientific">Chryseobacterium manosquense</name>
    <dbReference type="NCBI Taxonomy" id="2754694"/>
    <lineage>
        <taxon>Bacteria</taxon>
        <taxon>Pseudomonadati</taxon>
        <taxon>Bacteroidota</taxon>
        <taxon>Flavobacteriia</taxon>
        <taxon>Flavobacteriales</taxon>
        <taxon>Weeksellaceae</taxon>
        <taxon>Chryseobacterium group</taxon>
        <taxon>Chryseobacterium</taxon>
    </lineage>
</organism>
<dbReference type="GO" id="GO:0008237">
    <property type="term" value="F:metallopeptidase activity"/>
    <property type="evidence" value="ECO:0007669"/>
    <property type="project" value="InterPro"/>
</dbReference>
<dbReference type="RefSeq" id="WP_188320530.1">
    <property type="nucleotide sequence ID" value="NZ_CP060203.1"/>
</dbReference>
<dbReference type="SUPFAM" id="SSF55486">
    <property type="entry name" value="Metalloproteases ('zincins'), catalytic domain"/>
    <property type="match status" value="1"/>
</dbReference>
<dbReference type="Pfam" id="PF18962">
    <property type="entry name" value="Por_Secre_tail"/>
    <property type="match status" value="1"/>
</dbReference>
<dbReference type="InterPro" id="IPR026444">
    <property type="entry name" value="Secre_tail"/>
</dbReference>
<dbReference type="SUPFAM" id="SSF49265">
    <property type="entry name" value="Fibronectin type III"/>
    <property type="match status" value="1"/>
</dbReference>
<feature type="signal peptide" evidence="2">
    <location>
        <begin position="1"/>
        <end position="19"/>
    </location>
</feature>
<feature type="chain" id="PRO_5028825862" evidence="2">
    <location>
        <begin position="20"/>
        <end position="989"/>
    </location>
</feature>
<evidence type="ECO:0000313" key="5">
    <source>
        <dbReference type="Proteomes" id="UP000516438"/>
    </source>
</evidence>
<evidence type="ECO:0000313" key="4">
    <source>
        <dbReference type="EMBL" id="QNS40466.1"/>
    </source>
</evidence>
<gene>
    <name evidence="4" type="ORF">H0S70_08700</name>
</gene>
<dbReference type="Gene3D" id="2.60.40.10">
    <property type="entry name" value="Immunoglobulins"/>
    <property type="match status" value="2"/>
</dbReference>
<sequence>MKKIFTSLLFCMMSIAALAQWSPTSMKGEKTRTTSNIKSFYSLDIDALRSTLANAHETGKNTKAIEIKLPTLNGKIERFAVYSAPVVVKSIADRHQLGSYVGVGIDDPTAYVRFSVAPNDFQSMLLKNGNYEFIEPQNKEKTVYGVQPKTNKTEADKAFACSTSEAPLTKQQIDKLYMSGKSFTNNPADFNKSSDQKYRTMRLAISVTGEYTQYFGGTVAGALAAINATLTRCNFVFEKDFGLHLILQDFPQLIYLDPVIDPYSDAEIGTDIRNSNKLVGWSLQLQNTLSTTIGSTSYDIGHLFGATGGGGNAGCIGCICIAPTAETSSNLNKGKGSGFTSPSDGIPQGDNFDIDYVAHEIGHQLGANHTFSHQLEGTGANQEPGSGSTVMGYAGITGATDVQAHSDAYFHYYSIYQVHNNLTSKTCAVETAVANTPPVITAMPDITIPKGTAFVLSAQATDAEGDPLTYTWEQVDTATTSTTIGNLGTLTNGPSFRSWNPTASPTRYFPKLSTVMAGNLKNNADWEAVSTVARVSNFRVTVRDNKADVAQQQTQSANQKVTVHANGPFKVLSSVLFNDNANPFLWDVVGTNAAPFNVANVKIDYTTDNGATWTILAESTPNDGSENLQVALPTGTSLKVRVSALGNVFYAIGSVTVSKTPTAAPNCATLGSPANNAVGISYTTPVNLTWTAPVGGEPAELYDVYFGTSADPTTLVASVSTTSYSASNLTAATQYYWKVVPKNSFGSATGCSTVFTFTTSDPTYCTAGATSARFEKISNVTFADINKNSTATTGYEDFTSVVGNVSKGQTYDFSASFTGTSYTSDQVTVWIDFNNDKDFDDANEKVMTSAIKKSPWTGTITIPADVPTGSTRMRVRLNDTSSSGSNTTSCGTSTYGQVEDYTLSIGTLLAANDNEVSDFKVYPNPATDVLNVSKVSNNAIYSIYNVAGQIVAKGKIADNKVQVAKLQAGVYIISVEDNGNVEKVKFIKK</sequence>
<dbReference type="Pfam" id="PF20009">
    <property type="entry name" value="GEVED"/>
    <property type="match status" value="1"/>
</dbReference>
<keyword evidence="1 2" id="KW-0732">Signal</keyword>
<dbReference type="Gene3D" id="3.40.390.10">
    <property type="entry name" value="Collagenase (Catalytic Domain)"/>
    <property type="match status" value="1"/>
</dbReference>
<keyword evidence="5" id="KW-1185">Reference proteome</keyword>
<dbReference type="EMBL" id="CP060203">
    <property type="protein sequence ID" value="QNS40466.1"/>
    <property type="molecule type" value="Genomic_DNA"/>
</dbReference>
<proteinExistence type="predicted"/>
<dbReference type="NCBIfam" id="TIGR04183">
    <property type="entry name" value="Por_Secre_tail"/>
    <property type="match status" value="1"/>
</dbReference>
<dbReference type="AlphaFoldDB" id="A0A7H1DU08"/>
<evidence type="ECO:0000259" key="3">
    <source>
        <dbReference type="PROSITE" id="PS50853"/>
    </source>
</evidence>
<dbReference type="InterPro" id="IPR003961">
    <property type="entry name" value="FN3_dom"/>
</dbReference>
<dbReference type="InterPro" id="IPR036116">
    <property type="entry name" value="FN3_sf"/>
</dbReference>
<dbReference type="InterPro" id="IPR024079">
    <property type="entry name" value="MetalloPept_cat_dom_sf"/>
</dbReference>
<dbReference type="Pfam" id="PF13583">
    <property type="entry name" value="Reprolysin_4"/>
    <property type="match status" value="1"/>
</dbReference>
<dbReference type="Proteomes" id="UP000516438">
    <property type="component" value="Chromosome"/>
</dbReference>
<evidence type="ECO:0000256" key="1">
    <source>
        <dbReference type="ARBA" id="ARBA00022729"/>
    </source>
</evidence>
<name>A0A7H1DU08_9FLAO</name>